<proteinExistence type="predicted"/>
<protein>
    <submittedName>
        <fullName evidence="4">Glycosyltransferase</fullName>
        <ecNumber evidence="4">2.4.-.-</ecNumber>
    </submittedName>
</protein>
<dbReference type="RefSeq" id="WP_394848549.1">
    <property type="nucleotide sequence ID" value="NZ_CP089982.1"/>
</dbReference>
<dbReference type="Gene3D" id="3.40.50.2000">
    <property type="entry name" value="Glycogen Phosphorylase B"/>
    <property type="match status" value="2"/>
</dbReference>
<sequence length="422" mass="45711">MPLRICHLGKFYPPARGGIESHTQTLARAQVALGADVRVVCVNHDMGGIDATWRVIASTPTVEEVDQGVRVTRVGRHASFSRFDVCPSLFSALWRVRREGVDILHLHAPNPTMFSALSLLGSLRPFGTLVVTHHADVVKQRVLLKAYRPVESFFYGRAALVLSTSEDYIGGSEALLRVGAKAKALPLGIDRTPFVEPTPKARAFAEKLRSEHGAPLWLSVGRVIYYKGLNVAVDALSDAPGKLLIVGSGPMENELRQRAERRGVADRIVWAGRLDDEELVGAYLAATALWFPSNGRGEGFGLTQVEAMASGLPVINTHVPHSGVAYVSRDGVSGITIPMNDPAALAAASRRLAGDADLRRQLGERARERAAAEFDERVMASRSLAYYREALGRPVEPSTKTTPRGRSSDTREEALGSPKLSA</sequence>
<keyword evidence="4" id="KW-0808">Transferase</keyword>
<dbReference type="EMBL" id="CP089982">
    <property type="protein sequence ID" value="WXA97931.1"/>
    <property type="molecule type" value="Genomic_DNA"/>
</dbReference>
<accession>A0ABZ2KH79</accession>
<keyword evidence="5" id="KW-1185">Reference proteome</keyword>
<dbReference type="InterPro" id="IPR050194">
    <property type="entry name" value="Glycosyltransferase_grp1"/>
</dbReference>
<dbReference type="Pfam" id="PF00534">
    <property type="entry name" value="Glycos_transf_1"/>
    <property type="match status" value="1"/>
</dbReference>
<feature type="domain" description="Glycosyltransferase subfamily 4-like N-terminal" evidence="3">
    <location>
        <begin position="17"/>
        <end position="168"/>
    </location>
</feature>
<dbReference type="InterPro" id="IPR001296">
    <property type="entry name" value="Glyco_trans_1"/>
</dbReference>
<dbReference type="PANTHER" id="PTHR45947">
    <property type="entry name" value="SULFOQUINOVOSYL TRANSFERASE SQD2"/>
    <property type="match status" value="1"/>
</dbReference>
<dbReference type="GO" id="GO:0016757">
    <property type="term" value="F:glycosyltransferase activity"/>
    <property type="evidence" value="ECO:0007669"/>
    <property type="project" value="UniProtKB-KW"/>
</dbReference>
<dbReference type="Proteomes" id="UP001379533">
    <property type="component" value="Chromosome"/>
</dbReference>
<evidence type="ECO:0000259" key="3">
    <source>
        <dbReference type="Pfam" id="PF13579"/>
    </source>
</evidence>
<gene>
    <name evidence="4" type="ORF">LZC95_13950</name>
</gene>
<dbReference type="Pfam" id="PF13579">
    <property type="entry name" value="Glyco_trans_4_4"/>
    <property type="match status" value="1"/>
</dbReference>
<evidence type="ECO:0000313" key="4">
    <source>
        <dbReference type="EMBL" id="WXA97931.1"/>
    </source>
</evidence>
<evidence type="ECO:0000313" key="5">
    <source>
        <dbReference type="Proteomes" id="UP001379533"/>
    </source>
</evidence>
<evidence type="ECO:0000256" key="1">
    <source>
        <dbReference type="SAM" id="MobiDB-lite"/>
    </source>
</evidence>
<name>A0ABZ2KH79_9BACT</name>
<dbReference type="PANTHER" id="PTHR45947:SF3">
    <property type="entry name" value="SULFOQUINOVOSYL TRANSFERASE SQD2"/>
    <property type="match status" value="1"/>
</dbReference>
<feature type="region of interest" description="Disordered" evidence="1">
    <location>
        <begin position="390"/>
        <end position="422"/>
    </location>
</feature>
<reference evidence="4 5" key="1">
    <citation type="submission" date="2021-12" db="EMBL/GenBank/DDBJ databases">
        <title>Discovery of the Pendulisporaceae a myxobacterial family with distinct sporulation behavior and unique specialized metabolism.</title>
        <authorList>
            <person name="Garcia R."/>
            <person name="Popoff A."/>
            <person name="Bader C.D."/>
            <person name="Loehr J."/>
            <person name="Walesch S."/>
            <person name="Walt C."/>
            <person name="Boldt J."/>
            <person name="Bunk B."/>
            <person name="Haeckl F.J.F.P.J."/>
            <person name="Gunesch A.P."/>
            <person name="Birkelbach J."/>
            <person name="Nuebel U."/>
            <person name="Pietschmann T."/>
            <person name="Bach T."/>
            <person name="Mueller R."/>
        </authorList>
    </citation>
    <scope>NUCLEOTIDE SEQUENCE [LARGE SCALE GENOMIC DNA]</scope>
    <source>
        <strain evidence="4 5">MSr12523</strain>
    </source>
</reference>
<organism evidence="4 5">
    <name type="scientific">Pendulispora brunnea</name>
    <dbReference type="NCBI Taxonomy" id="2905690"/>
    <lineage>
        <taxon>Bacteria</taxon>
        <taxon>Pseudomonadati</taxon>
        <taxon>Myxococcota</taxon>
        <taxon>Myxococcia</taxon>
        <taxon>Myxococcales</taxon>
        <taxon>Sorangiineae</taxon>
        <taxon>Pendulisporaceae</taxon>
        <taxon>Pendulispora</taxon>
    </lineage>
</organism>
<feature type="domain" description="Glycosyl transferase family 1" evidence="2">
    <location>
        <begin position="205"/>
        <end position="369"/>
    </location>
</feature>
<dbReference type="InterPro" id="IPR028098">
    <property type="entry name" value="Glyco_trans_4-like_N"/>
</dbReference>
<dbReference type="EC" id="2.4.-.-" evidence="4"/>
<evidence type="ECO:0000259" key="2">
    <source>
        <dbReference type="Pfam" id="PF00534"/>
    </source>
</evidence>
<dbReference type="SUPFAM" id="SSF53756">
    <property type="entry name" value="UDP-Glycosyltransferase/glycogen phosphorylase"/>
    <property type="match status" value="1"/>
</dbReference>
<keyword evidence="4" id="KW-0328">Glycosyltransferase</keyword>